<feature type="domain" description="Aminoglycoside phosphotransferase" evidence="2">
    <location>
        <begin position="44"/>
        <end position="237"/>
    </location>
</feature>
<dbReference type="Pfam" id="PF01636">
    <property type="entry name" value="APH"/>
    <property type="match status" value="1"/>
</dbReference>
<evidence type="ECO:0000313" key="4">
    <source>
        <dbReference type="Proteomes" id="UP000267535"/>
    </source>
</evidence>
<dbReference type="OrthoDB" id="179763at2"/>
<evidence type="ECO:0000256" key="1">
    <source>
        <dbReference type="SAM" id="MobiDB-lite"/>
    </source>
</evidence>
<dbReference type="Gene3D" id="3.90.1200.10">
    <property type="match status" value="1"/>
</dbReference>
<dbReference type="AlphaFoldDB" id="A0A3P1SRR0"/>
<accession>A0A3P1SRR0</accession>
<dbReference type="InterPro" id="IPR011009">
    <property type="entry name" value="Kinase-like_dom_sf"/>
</dbReference>
<dbReference type="PANTHER" id="PTHR21310">
    <property type="entry name" value="AMINOGLYCOSIDE PHOSPHOTRANSFERASE-RELATED-RELATED"/>
    <property type="match status" value="1"/>
</dbReference>
<feature type="region of interest" description="Disordered" evidence="1">
    <location>
        <begin position="1"/>
        <end position="21"/>
    </location>
</feature>
<reference evidence="3 4" key="1">
    <citation type="submission" date="2018-11" db="EMBL/GenBank/DDBJ databases">
        <title>The draft genome sequence of Amphritea balenae JAMM 1525T.</title>
        <authorList>
            <person name="Fang Z."/>
            <person name="Zhang Y."/>
            <person name="Han X."/>
        </authorList>
    </citation>
    <scope>NUCLEOTIDE SEQUENCE [LARGE SCALE GENOMIC DNA]</scope>
    <source>
        <strain evidence="3 4">JAMM 1525</strain>
    </source>
</reference>
<proteinExistence type="predicted"/>
<gene>
    <name evidence="3" type="ORF">EHS89_08805</name>
</gene>
<dbReference type="Gene3D" id="3.30.200.20">
    <property type="entry name" value="Phosphorylase Kinase, domain 1"/>
    <property type="match status" value="1"/>
</dbReference>
<dbReference type="EMBL" id="RQXV01000004">
    <property type="protein sequence ID" value="RRC99594.1"/>
    <property type="molecule type" value="Genomic_DNA"/>
</dbReference>
<sequence length="305" mass="34466">MITGPARQMPPEQQDNDTDDMSSSFQAVNAFLGIAAIWQPIQTAGSTNRLFRTRLADRLLVLRINADDSRAFGVNRMTEADVLKLIQAYGWAPKVLHNDWQAGWCLMSDHGESFNADAEVRHGPEQSFSYAQELLSAVRQWQQIHNGPVFDYPTLYQRYRRLFEGEKNSIWIALLEAIELVSKLLPKVPECLTHHDLHRGNLCVDRGRLVVLDWEYAAIGNPWFDAAALHRQLDIPAKQIATLPAWQAVTLTDFKAGLALAVWLAEALEVLWYEARVDKKGANSDRNAQTEALLKVSAELLCRYA</sequence>
<dbReference type="RefSeq" id="WP_124925784.1">
    <property type="nucleotide sequence ID" value="NZ_BMOH01000006.1"/>
</dbReference>
<evidence type="ECO:0000259" key="2">
    <source>
        <dbReference type="Pfam" id="PF01636"/>
    </source>
</evidence>
<dbReference type="SUPFAM" id="SSF56112">
    <property type="entry name" value="Protein kinase-like (PK-like)"/>
    <property type="match status" value="1"/>
</dbReference>
<name>A0A3P1SRR0_9GAMM</name>
<comment type="caution">
    <text evidence="3">The sequence shown here is derived from an EMBL/GenBank/DDBJ whole genome shotgun (WGS) entry which is preliminary data.</text>
</comment>
<protein>
    <recommendedName>
        <fullName evidence="2">Aminoglycoside phosphotransferase domain-containing protein</fullName>
    </recommendedName>
</protein>
<dbReference type="Proteomes" id="UP000267535">
    <property type="component" value="Unassembled WGS sequence"/>
</dbReference>
<dbReference type="InterPro" id="IPR002575">
    <property type="entry name" value="Aminoglycoside_PTrfase"/>
</dbReference>
<evidence type="ECO:0000313" key="3">
    <source>
        <dbReference type="EMBL" id="RRC99594.1"/>
    </source>
</evidence>
<keyword evidence="4" id="KW-1185">Reference proteome</keyword>
<dbReference type="InterPro" id="IPR051678">
    <property type="entry name" value="AGP_Transferase"/>
</dbReference>
<organism evidence="3 4">
    <name type="scientific">Amphritea balenae</name>
    <dbReference type="NCBI Taxonomy" id="452629"/>
    <lineage>
        <taxon>Bacteria</taxon>
        <taxon>Pseudomonadati</taxon>
        <taxon>Pseudomonadota</taxon>
        <taxon>Gammaproteobacteria</taxon>
        <taxon>Oceanospirillales</taxon>
        <taxon>Oceanospirillaceae</taxon>
        <taxon>Amphritea</taxon>
    </lineage>
</organism>